<dbReference type="AlphaFoldDB" id="A0A098TJE8"/>
<protein>
    <recommendedName>
        <fullName evidence="4">Lipoprotein</fullName>
    </recommendedName>
</protein>
<feature type="chain" id="PRO_5001941068" description="Lipoprotein" evidence="1">
    <location>
        <begin position="29"/>
        <end position="225"/>
    </location>
</feature>
<keyword evidence="3" id="KW-1185">Reference proteome</keyword>
<organism evidence="2 3">
    <name type="scientific">Neosynechococcus sphagnicola sy1</name>
    <dbReference type="NCBI Taxonomy" id="1497020"/>
    <lineage>
        <taxon>Bacteria</taxon>
        <taxon>Bacillati</taxon>
        <taxon>Cyanobacteriota</taxon>
        <taxon>Cyanophyceae</taxon>
        <taxon>Neosynechococcales</taxon>
        <taxon>Neosynechococcaceae</taxon>
        <taxon>Neosynechococcus</taxon>
    </lineage>
</organism>
<dbReference type="RefSeq" id="WP_036534319.1">
    <property type="nucleotide sequence ID" value="NZ_JJML01000031.1"/>
</dbReference>
<dbReference type="Proteomes" id="UP000030170">
    <property type="component" value="Unassembled WGS sequence"/>
</dbReference>
<accession>A0A098TJE8</accession>
<dbReference type="EMBL" id="JJML01000031">
    <property type="protein sequence ID" value="KGF72256.1"/>
    <property type="molecule type" value="Genomic_DNA"/>
</dbReference>
<feature type="signal peptide" evidence="1">
    <location>
        <begin position="1"/>
        <end position="28"/>
    </location>
</feature>
<gene>
    <name evidence="2" type="ORF">DO97_10900</name>
</gene>
<evidence type="ECO:0000256" key="1">
    <source>
        <dbReference type="SAM" id="SignalP"/>
    </source>
</evidence>
<evidence type="ECO:0000313" key="3">
    <source>
        <dbReference type="Proteomes" id="UP000030170"/>
    </source>
</evidence>
<name>A0A098TJE8_9CYAN</name>
<comment type="caution">
    <text evidence="2">The sequence shown here is derived from an EMBL/GenBank/DDBJ whole genome shotgun (WGS) entry which is preliminary data.</text>
</comment>
<sequence>MTYQLLQRLIYILSAATLLLLGCESALASPFAFFTPAEKLGLTGLEPYQVIEVVFQGVPRQRKLSVNACGYAAVTNSAAWPLTYSSTITVGGTTTAVGVLPVGQISCKNGQLQGTPPAVLFRSGESPTVYVANQVPYSSVTVAYHDLSLRKQLKANACGVVYVSVAGYPQTQTVSFFNAAGVSLFYGSGLGGARVPAPLCNNGVLYVPPQFPGYPNFNAGPVEFQ</sequence>
<evidence type="ECO:0008006" key="4">
    <source>
        <dbReference type="Google" id="ProtNLM"/>
    </source>
</evidence>
<proteinExistence type="predicted"/>
<evidence type="ECO:0000313" key="2">
    <source>
        <dbReference type="EMBL" id="KGF72256.1"/>
    </source>
</evidence>
<dbReference type="STRING" id="1497020.DO97_10900"/>
<reference evidence="2 3" key="1">
    <citation type="journal article" date="2014" name="Mol. Ecol.">
        <title>Evolution of Synechococcus.</title>
        <authorList>
            <person name="Dvorak P."/>
            <person name="Casamatta D."/>
            <person name="Hasler P."/>
            <person name="Poulickova A."/>
            <person name="Ondrej V."/>
            <person name="Sanges R."/>
        </authorList>
    </citation>
    <scope>NUCLEOTIDE SEQUENCE [LARGE SCALE GENOMIC DNA]</scope>
    <source>
        <strain evidence="2 3">CAUP A 1101</strain>
    </source>
</reference>
<keyword evidence="1" id="KW-0732">Signal</keyword>